<organism evidence="1 2">
    <name type="scientific">Thalassotalea psychrophila</name>
    <dbReference type="NCBI Taxonomy" id="3065647"/>
    <lineage>
        <taxon>Bacteria</taxon>
        <taxon>Pseudomonadati</taxon>
        <taxon>Pseudomonadota</taxon>
        <taxon>Gammaproteobacteria</taxon>
        <taxon>Alteromonadales</taxon>
        <taxon>Colwelliaceae</taxon>
        <taxon>Thalassotalea</taxon>
    </lineage>
</organism>
<evidence type="ECO:0000313" key="2">
    <source>
        <dbReference type="Proteomes" id="UP001258994"/>
    </source>
</evidence>
<evidence type="ECO:0000313" key="1">
    <source>
        <dbReference type="EMBL" id="WNC71290.1"/>
    </source>
</evidence>
<sequence>MIDLEKLNAAWVSLKRKTKSVLIKLESLIAKRSLHKSSKFCEWKKLEKCKVLFHRDYRGYTGGHLKVYDYYRHLIDIGCDVDIFFTSRSVWDNIANVNPWKEETENIVSEYNPKNYDILFIEGMDWAYLEPGVEEIVPVINLVQGFRQTNKENTQLYNFLFRKATRIGVSNEVAESMRLTNDANGPIHTIPCGINLHEISVNKTNDIYIMGKKNTKMALELYEYFTGLGYRTICSTKNILRDENLDHMAKSSISVLLSSPGINEGFFLPALESMTYSDITIVPDCIGNRSFCFDGKNCLMPKKYTKDHIIKKVELAFSILKDYKLLNKYKSAALLTVNRYSIEAERVAFYKILNEVFINQGKV</sequence>
<dbReference type="RefSeq" id="WP_348390425.1">
    <property type="nucleotide sequence ID" value="NZ_CP134145.1"/>
</dbReference>
<dbReference type="EMBL" id="CP134145">
    <property type="protein sequence ID" value="WNC71290.1"/>
    <property type="molecule type" value="Genomic_DNA"/>
</dbReference>
<dbReference type="SUPFAM" id="SSF53756">
    <property type="entry name" value="UDP-Glycosyltransferase/glycogen phosphorylase"/>
    <property type="match status" value="1"/>
</dbReference>
<dbReference type="Proteomes" id="UP001258994">
    <property type="component" value="Chromosome"/>
</dbReference>
<evidence type="ECO:0008006" key="3">
    <source>
        <dbReference type="Google" id="ProtNLM"/>
    </source>
</evidence>
<proteinExistence type="predicted"/>
<dbReference type="Gene3D" id="3.40.50.2000">
    <property type="entry name" value="Glycogen Phosphorylase B"/>
    <property type="match status" value="1"/>
</dbReference>
<protein>
    <recommendedName>
        <fullName evidence="3">Glycosyl transferase family 1 domain-containing protein</fullName>
    </recommendedName>
</protein>
<keyword evidence="2" id="KW-1185">Reference proteome</keyword>
<gene>
    <name evidence="1" type="ORF">RGQ13_14315</name>
</gene>
<name>A0ABY9TRD3_9GAMM</name>
<accession>A0ABY9TRD3</accession>
<reference evidence="2" key="1">
    <citation type="submission" date="2023-09" db="EMBL/GenBank/DDBJ databases">
        <authorList>
            <person name="Li S."/>
            <person name="Li X."/>
            <person name="Zhang C."/>
            <person name="Zhao Z."/>
        </authorList>
    </citation>
    <scope>NUCLEOTIDE SEQUENCE [LARGE SCALE GENOMIC DNA]</scope>
    <source>
        <strain evidence="2">SQ149</strain>
    </source>
</reference>